<evidence type="ECO:0000259" key="1">
    <source>
        <dbReference type="SMART" id="SM00829"/>
    </source>
</evidence>
<accession>A0A916U930</accession>
<dbReference type="InterPro" id="IPR013154">
    <property type="entry name" value="ADH-like_N"/>
</dbReference>
<protein>
    <submittedName>
        <fullName evidence="2">NADPH:quinone reductase</fullName>
    </submittedName>
</protein>
<gene>
    <name evidence="2" type="ORF">GCM10011410_15090</name>
</gene>
<dbReference type="Pfam" id="PF13602">
    <property type="entry name" value="ADH_zinc_N_2"/>
    <property type="match status" value="1"/>
</dbReference>
<dbReference type="Proteomes" id="UP000641514">
    <property type="component" value="Unassembled WGS sequence"/>
</dbReference>
<organism evidence="2 3">
    <name type="scientific">Hoyosella rhizosphaerae</name>
    <dbReference type="NCBI Taxonomy" id="1755582"/>
    <lineage>
        <taxon>Bacteria</taxon>
        <taxon>Bacillati</taxon>
        <taxon>Actinomycetota</taxon>
        <taxon>Actinomycetes</taxon>
        <taxon>Mycobacteriales</taxon>
        <taxon>Hoyosellaceae</taxon>
        <taxon>Hoyosella</taxon>
    </lineage>
</organism>
<proteinExistence type="predicted"/>
<feature type="domain" description="Enoyl reductase (ER)" evidence="1">
    <location>
        <begin position="26"/>
        <end position="336"/>
    </location>
</feature>
<dbReference type="EMBL" id="BMJH01000001">
    <property type="protein sequence ID" value="GGC63625.1"/>
    <property type="molecule type" value="Genomic_DNA"/>
</dbReference>
<name>A0A916U930_9ACTN</name>
<dbReference type="GO" id="GO:0016491">
    <property type="term" value="F:oxidoreductase activity"/>
    <property type="evidence" value="ECO:0007669"/>
    <property type="project" value="InterPro"/>
</dbReference>
<dbReference type="Gene3D" id="3.40.50.720">
    <property type="entry name" value="NAD(P)-binding Rossmann-like Domain"/>
    <property type="match status" value="1"/>
</dbReference>
<dbReference type="SMART" id="SM00829">
    <property type="entry name" value="PKS_ER"/>
    <property type="match status" value="1"/>
</dbReference>
<evidence type="ECO:0000313" key="2">
    <source>
        <dbReference type="EMBL" id="GGC63625.1"/>
    </source>
</evidence>
<dbReference type="CDD" id="cd08267">
    <property type="entry name" value="MDR1"/>
    <property type="match status" value="1"/>
</dbReference>
<sequence length="340" mass="36684">MMHKDSTSTEATSSETMTAAVCNRYGPPEVVTLAEIPKPRPKADEVRVRVRATTVSAGDYRVRSHNVPAGFGLLSRLALGIRKPRQPILGTELSGDIDQIGAKVTEFAVGDPVVLFGDAAMGCHAQYRCISEDGSIVRKPRNLSYKQAAALSFGGTTALHFLRKARIKPGERVLVYGASGSVGTACVQLAQQFGAHVTAVCSSPNIDLVRSLGADEVVDYTTTDYTRTEQTYDVIVDTVGSAGYSRSKSVLNRGGRLLLVHGTLMQLIIAPWLTLTTQTKVIPGVALGRKQDLAFLAELAEKGLFTPVIDRTYPLTEIANAHRYVETRRKRGNVVISVAE</sequence>
<dbReference type="PANTHER" id="PTHR44013">
    <property type="entry name" value="ZINC-TYPE ALCOHOL DEHYDROGENASE-LIKE PROTEIN C16A3.02C"/>
    <property type="match status" value="1"/>
</dbReference>
<reference evidence="2" key="2">
    <citation type="submission" date="2020-09" db="EMBL/GenBank/DDBJ databases">
        <authorList>
            <person name="Sun Q."/>
            <person name="Zhou Y."/>
        </authorList>
    </citation>
    <scope>NUCLEOTIDE SEQUENCE</scope>
    <source>
        <strain evidence="2">CGMCC 1.15478</strain>
    </source>
</reference>
<dbReference type="Gene3D" id="3.90.180.10">
    <property type="entry name" value="Medium-chain alcohol dehydrogenases, catalytic domain"/>
    <property type="match status" value="1"/>
</dbReference>
<dbReference type="AlphaFoldDB" id="A0A916U930"/>
<dbReference type="Pfam" id="PF08240">
    <property type="entry name" value="ADH_N"/>
    <property type="match status" value="1"/>
</dbReference>
<dbReference type="SUPFAM" id="SSF51735">
    <property type="entry name" value="NAD(P)-binding Rossmann-fold domains"/>
    <property type="match status" value="1"/>
</dbReference>
<dbReference type="InterPro" id="IPR036291">
    <property type="entry name" value="NAD(P)-bd_dom_sf"/>
</dbReference>
<dbReference type="InterPro" id="IPR020843">
    <property type="entry name" value="ER"/>
</dbReference>
<reference evidence="2" key="1">
    <citation type="journal article" date="2014" name="Int. J. Syst. Evol. Microbiol.">
        <title>Complete genome sequence of Corynebacterium casei LMG S-19264T (=DSM 44701T), isolated from a smear-ripened cheese.</title>
        <authorList>
            <consortium name="US DOE Joint Genome Institute (JGI-PGF)"/>
            <person name="Walter F."/>
            <person name="Albersmeier A."/>
            <person name="Kalinowski J."/>
            <person name="Ruckert C."/>
        </authorList>
    </citation>
    <scope>NUCLEOTIDE SEQUENCE</scope>
    <source>
        <strain evidence="2">CGMCC 1.15478</strain>
    </source>
</reference>
<dbReference type="SUPFAM" id="SSF50129">
    <property type="entry name" value="GroES-like"/>
    <property type="match status" value="1"/>
</dbReference>
<evidence type="ECO:0000313" key="3">
    <source>
        <dbReference type="Proteomes" id="UP000641514"/>
    </source>
</evidence>
<keyword evidence="3" id="KW-1185">Reference proteome</keyword>
<dbReference type="InterPro" id="IPR011032">
    <property type="entry name" value="GroES-like_sf"/>
</dbReference>
<dbReference type="PANTHER" id="PTHR44013:SF1">
    <property type="entry name" value="ZINC-TYPE ALCOHOL DEHYDROGENASE-LIKE PROTEIN C16A3.02C"/>
    <property type="match status" value="1"/>
</dbReference>
<comment type="caution">
    <text evidence="2">The sequence shown here is derived from an EMBL/GenBank/DDBJ whole genome shotgun (WGS) entry which is preliminary data.</text>
</comment>
<dbReference type="RefSeq" id="WP_229675814.1">
    <property type="nucleotide sequence ID" value="NZ_BMJH01000001.1"/>
</dbReference>
<dbReference type="InterPro" id="IPR052733">
    <property type="entry name" value="Chloroplast_QOR"/>
</dbReference>